<keyword evidence="9 20" id="KW-0732">Signal</keyword>
<dbReference type="PANTHER" id="PTHR15071">
    <property type="entry name" value="MANNOSE-6-PHOSPHATE RECEPTOR FAMILY MEMBER"/>
    <property type="match status" value="1"/>
</dbReference>
<feature type="region of interest" description="Disordered" evidence="18">
    <location>
        <begin position="252"/>
        <end position="385"/>
    </location>
</feature>
<dbReference type="GO" id="GO:0031966">
    <property type="term" value="C:mitochondrial membrane"/>
    <property type="evidence" value="ECO:0007669"/>
    <property type="project" value="UniProtKB-SubCell"/>
</dbReference>
<dbReference type="FunCoup" id="A0A0C2XPW6">
    <property type="interactions" value="64"/>
</dbReference>
<feature type="domain" description="MRH" evidence="21">
    <location>
        <begin position="26"/>
        <end position="176"/>
    </location>
</feature>
<evidence type="ECO:0000313" key="23">
    <source>
        <dbReference type="Proteomes" id="UP000054549"/>
    </source>
</evidence>
<dbReference type="OrthoDB" id="4504960at2759"/>
<evidence type="ECO:0000256" key="15">
    <source>
        <dbReference type="ARBA" id="ARBA00023136"/>
    </source>
</evidence>
<accession>A0A0C2XPW6</accession>
<dbReference type="SUPFAM" id="SSF50911">
    <property type="entry name" value="Mannose 6-phosphate receptor domain"/>
    <property type="match status" value="1"/>
</dbReference>
<dbReference type="InterPro" id="IPR018939">
    <property type="entry name" value="Autophagy-rel_prot_27"/>
</dbReference>
<dbReference type="EMBL" id="KN818222">
    <property type="protein sequence ID" value="KIL71248.1"/>
    <property type="molecule type" value="Genomic_DNA"/>
</dbReference>
<organism evidence="22 23">
    <name type="scientific">Amanita muscaria (strain Koide BX008)</name>
    <dbReference type="NCBI Taxonomy" id="946122"/>
    <lineage>
        <taxon>Eukaryota</taxon>
        <taxon>Fungi</taxon>
        <taxon>Dikarya</taxon>
        <taxon>Basidiomycota</taxon>
        <taxon>Agaricomycotina</taxon>
        <taxon>Agaricomycetes</taxon>
        <taxon>Agaricomycetidae</taxon>
        <taxon>Agaricales</taxon>
        <taxon>Pluteineae</taxon>
        <taxon>Amanitaceae</taxon>
        <taxon>Amanita</taxon>
    </lineage>
</organism>
<keyword evidence="17" id="KW-0968">Cytoplasmic vesicle</keyword>
<evidence type="ECO:0000256" key="12">
    <source>
        <dbReference type="ARBA" id="ARBA00023006"/>
    </source>
</evidence>
<dbReference type="GO" id="GO:0000139">
    <property type="term" value="C:Golgi membrane"/>
    <property type="evidence" value="ECO:0007669"/>
    <property type="project" value="UniProtKB-SubCell"/>
</dbReference>
<dbReference type="InParanoid" id="A0A0C2XPW6"/>
<dbReference type="Proteomes" id="UP000054549">
    <property type="component" value="Unassembled WGS sequence"/>
</dbReference>
<keyword evidence="12" id="KW-0072">Autophagy</keyword>
<dbReference type="GO" id="GO:0005770">
    <property type="term" value="C:late endosome"/>
    <property type="evidence" value="ECO:0007669"/>
    <property type="project" value="TreeGrafter"/>
</dbReference>
<proteinExistence type="inferred from homology"/>
<evidence type="ECO:0000256" key="19">
    <source>
        <dbReference type="SAM" id="Phobius"/>
    </source>
</evidence>
<evidence type="ECO:0000256" key="2">
    <source>
        <dbReference type="ARBA" id="ARBA00004358"/>
    </source>
</evidence>
<keyword evidence="16" id="KW-1015">Disulfide bond</keyword>
<comment type="similarity">
    <text evidence="5">Belongs to the ATG27 family.</text>
</comment>
<evidence type="ECO:0000313" key="22">
    <source>
        <dbReference type="EMBL" id="KIL71248.1"/>
    </source>
</evidence>
<keyword evidence="8 19" id="KW-0812">Transmembrane</keyword>
<evidence type="ECO:0000256" key="20">
    <source>
        <dbReference type="SAM" id="SignalP"/>
    </source>
</evidence>
<reference evidence="22 23" key="1">
    <citation type="submission" date="2014-04" db="EMBL/GenBank/DDBJ databases">
        <title>Evolutionary Origins and Diversification of the Mycorrhizal Mutualists.</title>
        <authorList>
            <consortium name="DOE Joint Genome Institute"/>
            <consortium name="Mycorrhizal Genomics Consortium"/>
            <person name="Kohler A."/>
            <person name="Kuo A."/>
            <person name="Nagy L.G."/>
            <person name="Floudas D."/>
            <person name="Copeland A."/>
            <person name="Barry K.W."/>
            <person name="Cichocki N."/>
            <person name="Veneault-Fourrey C."/>
            <person name="LaButti K."/>
            <person name="Lindquist E.A."/>
            <person name="Lipzen A."/>
            <person name="Lundell T."/>
            <person name="Morin E."/>
            <person name="Murat C."/>
            <person name="Riley R."/>
            <person name="Ohm R."/>
            <person name="Sun H."/>
            <person name="Tunlid A."/>
            <person name="Henrissat B."/>
            <person name="Grigoriev I.V."/>
            <person name="Hibbett D.S."/>
            <person name="Martin F."/>
        </authorList>
    </citation>
    <scope>NUCLEOTIDE SEQUENCE [LARGE SCALE GENOMIC DNA]</scope>
    <source>
        <strain evidence="22 23">Koide BX008</strain>
    </source>
</reference>
<evidence type="ECO:0000256" key="13">
    <source>
        <dbReference type="ARBA" id="ARBA00023034"/>
    </source>
</evidence>
<dbReference type="SMART" id="SM01404">
    <property type="entry name" value="CIMR"/>
    <property type="match status" value="1"/>
</dbReference>
<evidence type="ECO:0000256" key="1">
    <source>
        <dbReference type="ARBA" id="ARBA00004304"/>
    </source>
</evidence>
<feature type="transmembrane region" description="Helical" evidence="19">
    <location>
        <begin position="182"/>
        <end position="206"/>
    </location>
</feature>
<feature type="compositionally biased region" description="Polar residues" evidence="18">
    <location>
        <begin position="267"/>
        <end position="282"/>
    </location>
</feature>
<dbReference type="PANTHER" id="PTHR15071:SF0">
    <property type="entry name" value="MANNOSE 6-PHOSPHATE RECEPTOR-LIKE PROTEIN 1"/>
    <property type="match status" value="1"/>
</dbReference>
<evidence type="ECO:0000256" key="3">
    <source>
        <dbReference type="ARBA" id="ARBA00004472"/>
    </source>
</evidence>
<dbReference type="AlphaFoldDB" id="A0A0C2XPW6"/>
<keyword evidence="15 19" id="KW-0472">Membrane</keyword>
<protein>
    <recommendedName>
        <fullName evidence="6">Autophagy-related protein 27</fullName>
    </recommendedName>
</protein>
<keyword evidence="14" id="KW-0496">Mitochondrion</keyword>
<sequence>MLGQRLASFLLLVSALASSSLAEEDKTCTIHVDGNFYDLNPLRNREDYELKTSGSQKLFLNVCGGLHSDLVGLKDAKNPGGFVRRGHSDFSIGSVNQTLSLTESGPRLTFTEGSYCKTSSDEVVEKIRASSVIDFICDMSVLGTGKPRLVAQLPPIDEDTACGFYFEWKTHYACPTSGNSALGFFAVLAIIALVLVVAYTVLGTLYNRYVLQLRGFDQIPQFSFESMRYHAHQAIDWFRDIMSNFYEQSQHAGGGDLPFRRPGGSANAPNPFSHFTQTNNGNEFIRPRDNAGRKHDINPVSHQSQVQNENATDSSSPQLSSPPPQPSHPRETRKLDKDVVQNSILEEQRFMLADEDDDAGQEMDVVGTSSPQSLSVQPPSDLHEE</sequence>
<evidence type="ECO:0000256" key="5">
    <source>
        <dbReference type="ARBA" id="ARBA00005363"/>
    </source>
</evidence>
<dbReference type="HOGENOM" id="CLU_631679_0_0_1"/>
<evidence type="ECO:0000256" key="9">
    <source>
        <dbReference type="ARBA" id="ARBA00022729"/>
    </source>
</evidence>
<comment type="subcellular location">
    <subcellularLocation>
        <location evidence="2">Cytoplasmic vesicle membrane</location>
        <topology evidence="2">Single-pass type I membrane protein</topology>
    </subcellularLocation>
    <subcellularLocation>
        <location evidence="4">Golgi apparatus membrane</location>
        <topology evidence="4">Single-pass type I membrane protein</topology>
    </subcellularLocation>
    <subcellularLocation>
        <location evidence="1">Mitochondrion membrane</location>
        <topology evidence="1">Single-pass membrane protein</topology>
    </subcellularLocation>
    <subcellularLocation>
        <location evidence="3">Preautophagosomal structure membrane</location>
        <topology evidence="3">Single-pass type I membrane protein</topology>
    </subcellularLocation>
</comment>
<dbReference type="PROSITE" id="PS51914">
    <property type="entry name" value="MRH"/>
    <property type="match status" value="1"/>
</dbReference>
<keyword evidence="13" id="KW-0333">Golgi apparatus</keyword>
<dbReference type="STRING" id="946122.A0A0C2XPW6"/>
<dbReference type="Gene3D" id="2.70.130.10">
    <property type="entry name" value="Mannose-6-phosphate receptor binding domain"/>
    <property type="match status" value="1"/>
</dbReference>
<keyword evidence="11 19" id="KW-1133">Transmembrane helix</keyword>
<evidence type="ECO:0000256" key="14">
    <source>
        <dbReference type="ARBA" id="ARBA00023128"/>
    </source>
</evidence>
<dbReference type="GO" id="GO:0015031">
    <property type="term" value="P:protein transport"/>
    <property type="evidence" value="ECO:0007669"/>
    <property type="project" value="UniProtKB-KW"/>
</dbReference>
<evidence type="ECO:0000256" key="8">
    <source>
        <dbReference type="ARBA" id="ARBA00022692"/>
    </source>
</evidence>
<name>A0A0C2XPW6_AMAMK</name>
<keyword evidence="7" id="KW-0813">Transport</keyword>
<evidence type="ECO:0000256" key="16">
    <source>
        <dbReference type="ARBA" id="ARBA00023157"/>
    </source>
</evidence>
<feature type="chain" id="PRO_5002159082" description="Autophagy-related protein 27" evidence="20">
    <location>
        <begin position="23"/>
        <end position="385"/>
    </location>
</feature>
<evidence type="ECO:0000256" key="17">
    <source>
        <dbReference type="ARBA" id="ARBA00023329"/>
    </source>
</evidence>
<feature type="compositionally biased region" description="Polar residues" evidence="18">
    <location>
        <begin position="300"/>
        <end position="313"/>
    </location>
</feature>
<evidence type="ECO:0000259" key="21">
    <source>
        <dbReference type="PROSITE" id="PS51914"/>
    </source>
</evidence>
<feature type="compositionally biased region" description="Basic and acidic residues" evidence="18">
    <location>
        <begin position="285"/>
        <end position="297"/>
    </location>
</feature>
<dbReference type="GO" id="GO:0034045">
    <property type="term" value="C:phagophore assembly site membrane"/>
    <property type="evidence" value="ECO:0007669"/>
    <property type="project" value="UniProtKB-SubCell"/>
</dbReference>
<dbReference type="GO" id="GO:0010008">
    <property type="term" value="C:endosome membrane"/>
    <property type="evidence" value="ECO:0007669"/>
    <property type="project" value="UniProtKB-SubCell"/>
</dbReference>
<evidence type="ECO:0000256" key="6">
    <source>
        <dbReference type="ARBA" id="ARBA00013776"/>
    </source>
</evidence>
<evidence type="ECO:0000256" key="4">
    <source>
        <dbReference type="ARBA" id="ARBA00004614"/>
    </source>
</evidence>
<feature type="signal peptide" evidence="20">
    <location>
        <begin position="1"/>
        <end position="22"/>
    </location>
</feature>
<dbReference type="GO" id="GO:0006914">
    <property type="term" value="P:autophagy"/>
    <property type="evidence" value="ECO:0007669"/>
    <property type="project" value="UniProtKB-KW"/>
</dbReference>
<feature type="compositionally biased region" description="Basic and acidic residues" evidence="18">
    <location>
        <begin position="328"/>
        <end position="339"/>
    </location>
</feature>
<gene>
    <name evidence="22" type="ORF">M378DRAFT_154764</name>
</gene>
<dbReference type="Pfam" id="PF09451">
    <property type="entry name" value="ATG27"/>
    <property type="match status" value="1"/>
</dbReference>
<dbReference type="GO" id="GO:0007034">
    <property type="term" value="P:vacuolar transport"/>
    <property type="evidence" value="ECO:0007669"/>
    <property type="project" value="TreeGrafter"/>
</dbReference>
<dbReference type="InterPro" id="IPR009011">
    <property type="entry name" value="Man6P_isomerase_rcpt-bd_dom_sf"/>
</dbReference>
<evidence type="ECO:0000256" key="7">
    <source>
        <dbReference type="ARBA" id="ARBA00022448"/>
    </source>
</evidence>
<evidence type="ECO:0000256" key="11">
    <source>
        <dbReference type="ARBA" id="ARBA00022989"/>
    </source>
</evidence>
<dbReference type="InterPro" id="IPR044865">
    <property type="entry name" value="MRH_dom"/>
</dbReference>
<evidence type="ECO:0000256" key="18">
    <source>
        <dbReference type="SAM" id="MobiDB-lite"/>
    </source>
</evidence>
<feature type="compositionally biased region" description="Low complexity" evidence="18">
    <location>
        <begin position="369"/>
        <end position="385"/>
    </location>
</feature>
<evidence type="ECO:0000256" key="10">
    <source>
        <dbReference type="ARBA" id="ARBA00022927"/>
    </source>
</evidence>
<keyword evidence="10" id="KW-0653">Protein transport</keyword>
<keyword evidence="23" id="KW-1185">Reference proteome</keyword>